<evidence type="ECO:0000256" key="1">
    <source>
        <dbReference type="ARBA" id="ARBA00009065"/>
    </source>
</evidence>
<dbReference type="STRING" id="4572.M8A7G3"/>
<dbReference type="AlphaFoldDB" id="M8A7G3"/>
<dbReference type="SUPFAM" id="SSF47954">
    <property type="entry name" value="Cyclin-like"/>
    <property type="match status" value="1"/>
</dbReference>
<keyword evidence="2" id="KW-0132">Cell division</keyword>
<dbReference type="Gene3D" id="1.10.472.10">
    <property type="entry name" value="Cyclin-like"/>
    <property type="match status" value="2"/>
</dbReference>
<dbReference type="InterPro" id="IPR013763">
    <property type="entry name" value="Cyclin-like_dom"/>
</dbReference>
<dbReference type="OMA" id="HKSWLEC"/>
<keyword evidence="4" id="KW-0131">Cell cycle</keyword>
<gene>
    <name evidence="7" type="ORF">TRIUR3_24455</name>
</gene>
<proteinExistence type="inferred from homology"/>
<comment type="similarity">
    <text evidence="1">Belongs to the cyclin family. Cyclin D subfamily.</text>
</comment>
<accession>M8A7G3</accession>
<dbReference type="PROSITE" id="PS00292">
    <property type="entry name" value="CYCLINS"/>
    <property type="match status" value="1"/>
</dbReference>
<evidence type="ECO:0000259" key="6">
    <source>
        <dbReference type="SMART" id="SM00385"/>
    </source>
</evidence>
<protein>
    <submittedName>
        <fullName evidence="7">Cyclin-D5-2</fullName>
    </submittedName>
</protein>
<evidence type="ECO:0000256" key="4">
    <source>
        <dbReference type="ARBA" id="ARBA00023306"/>
    </source>
</evidence>
<dbReference type="InterPro" id="IPR036915">
    <property type="entry name" value="Cyclin-like_sf"/>
</dbReference>
<evidence type="ECO:0000256" key="5">
    <source>
        <dbReference type="RuleBase" id="RU000383"/>
    </source>
</evidence>
<evidence type="ECO:0000313" key="7">
    <source>
        <dbReference type="EMBL" id="EMS56384.1"/>
    </source>
</evidence>
<sequence>MPGMEEAEDYASCAFSLTCPEDGAELGDGVVDDGDLFLFYAGGLSLTHRLARQEAEDYASCAFSLTCPEDGAELGDGVVDDGDLFLFYAGGGAADDEDGDNEYVEQLVSKEASFCSSSDSGDADCSSAASEDWFLQARLAAVKWILETRGCFGFGHRTAYLAIAYFDRFFLRRRVDRAAMPWAARLLSVACVSVAAKMEEYCAPALSELDAGGGYEFCSASVRRMELLVLSTLGWRMAAVTPFDYLPCFSSRLDRHDGRGGGGHDPARVALKSIGFIFATAEAGSVLDYRPSTVAAAAILAASYGALLTKEALESKMDNLSPSCPIEKEHVHACYSMMVGDLRNRKSNGKRSLPCSDSNEVATSTYDSVLVDDVADTAAFMAAVSEMNKRIRLEPPGIH</sequence>
<dbReference type="Pfam" id="PF00134">
    <property type="entry name" value="Cyclin_N"/>
    <property type="match status" value="1"/>
</dbReference>
<dbReference type="FunFam" id="1.10.472.10:FF:000069">
    <property type="entry name" value="Cyclin-D5-1"/>
    <property type="match status" value="1"/>
</dbReference>
<dbReference type="InterPro" id="IPR048258">
    <property type="entry name" value="Cyclins_cyclin-box"/>
</dbReference>
<name>M8A7G3_TRIUA</name>
<dbReference type="InterPro" id="IPR006671">
    <property type="entry name" value="Cyclin_N"/>
</dbReference>
<dbReference type="FunFam" id="1.10.472.10:FF:000107">
    <property type="entry name" value="Cyclin-D5-1"/>
    <property type="match status" value="1"/>
</dbReference>
<feature type="domain" description="Cyclin-like" evidence="6">
    <location>
        <begin position="143"/>
        <end position="231"/>
    </location>
</feature>
<dbReference type="InterPro" id="IPR004367">
    <property type="entry name" value="Cyclin_C-dom"/>
</dbReference>
<evidence type="ECO:0000256" key="2">
    <source>
        <dbReference type="ARBA" id="ARBA00022618"/>
    </source>
</evidence>
<dbReference type="PANTHER" id="PTHR10177">
    <property type="entry name" value="CYCLINS"/>
    <property type="match status" value="1"/>
</dbReference>
<keyword evidence="3 5" id="KW-0195">Cyclin</keyword>
<dbReference type="Pfam" id="PF02984">
    <property type="entry name" value="Cyclin_C"/>
    <property type="match status" value="1"/>
</dbReference>
<dbReference type="GO" id="GO:0051301">
    <property type="term" value="P:cell division"/>
    <property type="evidence" value="ECO:0007669"/>
    <property type="project" value="UniProtKB-KW"/>
</dbReference>
<dbReference type="EMBL" id="KD158780">
    <property type="protein sequence ID" value="EMS56384.1"/>
    <property type="molecule type" value="Genomic_DNA"/>
</dbReference>
<evidence type="ECO:0000256" key="3">
    <source>
        <dbReference type="ARBA" id="ARBA00023127"/>
    </source>
</evidence>
<organism evidence="7">
    <name type="scientific">Triticum urartu</name>
    <name type="common">Red wild einkorn</name>
    <name type="synonym">Crithodium urartu</name>
    <dbReference type="NCBI Taxonomy" id="4572"/>
    <lineage>
        <taxon>Eukaryota</taxon>
        <taxon>Viridiplantae</taxon>
        <taxon>Streptophyta</taxon>
        <taxon>Embryophyta</taxon>
        <taxon>Tracheophyta</taxon>
        <taxon>Spermatophyta</taxon>
        <taxon>Magnoliopsida</taxon>
        <taxon>Liliopsida</taxon>
        <taxon>Poales</taxon>
        <taxon>Poaceae</taxon>
        <taxon>BOP clade</taxon>
        <taxon>Pooideae</taxon>
        <taxon>Triticodae</taxon>
        <taxon>Triticeae</taxon>
        <taxon>Triticinae</taxon>
        <taxon>Triticum</taxon>
    </lineage>
</organism>
<dbReference type="SMART" id="SM00385">
    <property type="entry name" value="CYCLIN"/>
    <property type="match status" value="1"/>
</dbReference>
<dbReference type="InterPro" id="IPR039361">
    <property type="entry name" value="Cyclin"/>
</dbReference>
<dbReference type="eggNOG" id="KOG0656">
    <property type="taxonomic scope" value="Eukaryota"/>
</dbReference>
<reference evidence="7" key="1">
    <citation type="journal article" date="2013" name="Nature">
        <title>Draft genome of the wheat A-genome progenitor Triticum urartu.</title>
        <authorList>
            <person name="Ling H.Q."/>
            <person name="Zhao S."/>
            <person name="Liu D."/>
            <person name="Wang J."/>
            <person name="Sun H."/>
            <person name="Zhang C."/>
            <person name="Fan H."/>
            <person name="Li D."/>
            <person name="Dong L."/>
            <person name="Tao Y."/>
            <person name="Gao C."/>
            <person name="Wu H."/>
            <person name="Li Y."/>
            <person name="Cui Y."/>
            <person name="Guo X."/>
            <person name="Zheng S."/>
            <person name="Wang B."/>
            <person name="Yu K."/>
            <person name="Liang Q."/>
            <person name="Yang W."/>
            <person name="Lou X."/>
            <person name="Chen J."/>
            <person name="Feng M."/>
            <person name="Jian J."/>
            <person name="Zhang X."/>
            <person name="Luo G."/>
            <person name="Jiang Y."/>
            <person name="Liu J."/>
            <person name="Wang Z."/>
            <person name="Sha Y."/>
            <person name="Zhang B."/>
            <person name="Wu H."/>
            <person name="Tang D."/>
            <person name="Shen Q."/>
            <person name="Xue P."/>
            <person name="Zou S."/>
            <person name="Wang X."/>
            <person name="Liu X."/>
            <person name="Wang F."/>
            <person name="Yang Y."/>
            <person name="An X."/>
            <person name="Dong Z."/>
            <person name="Zhang K."/>
            <person name="Zhang X."/>
            <person name="Luo M.C."/>
            <person name="Dvorak J."/>
            <person name="Tong Y."/>
            <person name="Wang J."/>
            <person name="Yang H."/>
            <person name="Li Z."/>
            <person name="Wang D."/>
            <person name="Zhang A."/>
            <person name="Wang J."/>
        </authorList>
    </citation>
    <scope>NUCLEOTIDE SEQUENCE</scope>
</reference>